<gene>
    <name evidence="1" type="ORF">WMO20_06830</name>
</gene>
<dbReference type="Proteomes" id="UP001465119">
    <property type="component" value="Unassembled WGS sequence"/>
</dbReference>
<dbReference type="RefSeq" id="WP_349186216.1">
    <property type="nucleotide sequence ID" value="NZ_JBBMEN010000006.1"/>
</dbReference>
<sequence length="109" mass="12717">MVEFPFLSAACERVEQHCTLSQKKRPDFVGTLLFYMRYILRAPAVLFRLIPPLQGVFFAARIYSRSAARHFRKRPPVLPKGRTIPEKKASKPCSDHLFHRFLPILQCFL</sequence>
<evidence type="ECO:0000313" key="1">
    <source>
        <dbReference type="EMBL" id="MEQ2385643.1"/>
    </source>
</evidence>
<evidence type="ECO:0000313" key="2">
    <source>
        <dbReference type="Proteomes" id="UP001465119"/>
    </source>
</evidence>
<keyword evidence="2" id="KW-1185">Reference proteome</keyword>
<dbReference type="EMBL" id="JBBMEN010000006">
    <property type="protein sequence ID" value="MEQ2385643.1"/>
    <property type="molecule type" value="Genomic_DNA"/>
</dbReference>
<proteinExistence type="predicted"/>
<name>A0ABV1C4C9_9FIRM</name>
<organism evidence="1 2">
    <name type="scientific">Faecalibacterium intestinale</name>
    <dbReference type="NCBI Taxonomy" id="3133155"/>
    <lineage>
        <taxon>Bacteria</taxon>
        <taxon>Bacillati</taxon>
        <taxon>Bacillota</taxon>
        <taxon>Clostridia</taxon>
        <taxon>Eubacteriales</taxon>
        <taxon>Oscillospiraceae</taxon>
        <taxon>Faecalibacterium</taxon>
    </lineage>
</organism>
<accession>A0ABV1C4C9</accession>
<reference evidence="1 2" key="1">
    <citation type="submission" date="2024-03" db="EMBL/GenBank/DDBJ databases">
        <title>Human intestinal bacterial collection.</title>
        <authorList>
            <person name="Pauvert C."/>
            <person name="Hitch T.C.A."/>
            <person name="Clavel T."/>
        </authorList>
    </citation>
    <scope>NUCLEOTIDE SEQUENCE [LARGE SCALE GENOMIC DNA]</scope>
    <source>
        <strain evidence="1 2">CLA-AA-H281</strain>
    </source>
</reference>
<protein>
    <submittedName>
        <fullName evidence="1">Uncharacterized protein</fullName>
    </submittedName>
</protein>
<comment type="caution">
    <text evidence="1">The sequence shown here is derived from an EMBL/GenBank/DDBJ whole genome shotgun (WGS) entry which is preliminary data.</text>
</comment>